<dbReference type="PANTHER" id="PTHR32305:SF15">
    <property type="entry name" value="PROTEIN RHSA-RELATED"/>
    <property type="match status" value="1"/>
</dbReference>
<dbReference type="InterPro" id="IPR008947">
    <property type="entry name" value="PLipase_C/P1_nuclease_dom_sf"/>
</dbReference>
<feature type="region of interest" description="Disordered" evidence="1">
    <location>
        <begin position="167"/>
        <end position="223"/>
    </location>
</feature>
<accession>A0A7K1Y250</accession>
<dbReference type="Proteomes" id="UP000451233">
    <property type="component" value="Unassembled WGS sequence"/>
</dbReference>
<gene>
    <name evidence="2" type="ORF">GS398_18795</name>
</gene>
<dbReference type="NCBIfam" id="TIGR03696">
    <property type="entry name" value="Rhs_assc_core"/>
    <property type="match status" value="1"/>
</dbReference>
<dbReference type="InterPro" id="IPR050708">
    <property type="entry name" value="T6SS_VgrG/RHS"/>
</dbReference>
<dbReference type="RefSeq" id="WP_304622153.1">
    <property type="nucleotide sequence ID" value="NZ_WVHS01000005.1"/>
</dbReference>
<feature type="compositionally biased region" description="Basic and acidic residues" evidence="1">
    <location>
        <begin position="167"/>
        <end position="183"/>
    </location>
</feature>
<evidence type="ECO:0008006" key="4">
    <source>
        <dbReference type="Google" id="ProtNLM"/>
    </source>
</evidence>
<organism evidence="2 3">
    <name type="scientific">Hufsiella ginkgonis</name>
    <dbReference type="NCBI Taxonomy" id="2695274"/>
    <lineage>
        <taxon>Bacteria</taxon>
        <taxon>Pseudomonadati</taxon>
        <taxon>Bacteroidota</taxon>
        <taxon>Sphingobacteriia</taxon>
        <taxon>Sphingobacteriales</taxon>
        <taxon>Sphingobacteriaceae</taxon>
        <taxon>Hufsiella</taxon>
    </lineage>
</organism>
<dbReference type="InterPro" id="IPR022385">
    <property type="entry name" value="Rhs_assc_core"/>
</dbReference>
<dbReference type="Gene3D" id="1.10.575.10">
    <property type="entry name" value="P1 Nuclease"/>
    <property type="match status" value="1"/>
</dbReference>
<sequence>RKASTTTGTTDYIGGIHYGTVSGNYVINFIQTEEGRAVRQSDNSYKYEYNLTDHLGNVRKSFDIYAGAARVIQSDDYYPFGMQKAGTVPGNANKYLYNGKEMQEELGQYDYGARFYDPVIGRWNVVDPLAEMGRRWSPYTYAMNNPIRFIDPDGMWAYDANGNMSTRDPDEIRDFMNSHKGRDDESEEENKEPRWASKPGFGVHQKANENGIYRNGKAKKKSPEAALQKTMIDALNDATVFADGADFQTGETSFRHSMRNEDTDQTVEEAMNAADAFVRAQFAQAKQLLKEGNIYDAYFAFGVGLHALQDATSPAHSGFQQWGDNVSAGRVLGHVTQEMSYPGNNSNLQRVTNVYLAWFQKSNAPLPKTNLFRGIRHD</sequence>
<dbReference type="GO" id="GO:0016788">
    <property type="term" value="F:hydrolase activity, acting on ester bonds"/>
    <property type="evidence" value="ECO:0007669"/>
    <property type="project" value="InterPro"/>
</dbReference>
<feature type="non-terminal residue" evidence="2">
    <location>
        <position position="1"/>
    </location>
</feature>
<evidence type="ECO:0000256" key="1">
    <source>
        <dbReference type="SAM" id="MobiDB-lite"/>
    </source>
</evidence>
<dbReference type="AlphaFoldDB" id="A0A7K1Y250"/>
<reference evidence="2 3" key="1">
    <citation type="submission" date="2019-11" db="EMBL/GenBank/DDBJ databases">
        <title>Pedobacter sp. HMF7056 Genome sequencing and assembly.</title>
        <authorList>
            <person name="Kang H."/>
            <person name="Kim H."/>
            <person name="Joh K."/>
        </authorList>
    </citation>
    <scope>NUCLEOTIDE SEQUENCE [LARGE SCALE GENOMIC DNA]</scope>
    <source>
        <strain evidence="2 3">HMF7056</strain>
    </source>
</reference>
<protein>
    <recommendedName>
        <fullName evidence="4">RHS repeat-associated core domain-containing protein</fullName>
    </recommendedName>
</protein>
<name>A0A7K1Y250_9SPHI</name>
<dbReference type="PANTHER" id="PTHR32305">
    <property type="match status" value="1"/>
</dbReference>
<evidence type="ECO:0000313" key="2">
    <source>
        <dbReference type="EMBL" id="MXV17353.1"/>
    </source>
</evidence>
<dbReference type="Gene3D" id="2.180.10.10">
    <property type="entry name" value="RHS repeat-associated core"/>
    <property type="match status" value="1"/>
</dbReference>
<evidence type="ECO:0000313" key="3">
    <source>
        <dbReference type="Proteomes" id="UP000451233"/>
    </source>
</evidence>
<dbReference type="EMBL" id="WVHS01000005">
    <property type="protein sequence ID" value="MXV17353.1"/>
    <property type="molecule type" value="Genomic_DNA"/>
</dbReference>
<keyword evidence="3" id="KW-1185">Reference proteome</keyword>
<proteinExistence type="predicted"/>
<dbReference type="SUPFAM" id="SSF48537">
    <property type="entry name" value="Phospholipase C/P1 nuclease"/>
    <property type="match status" value="1"/>
</dbReference>
<comment type="caution">
    <text evidence="2">The sequence shown here is derived from an EMBL/GenBank/DDBJ whole genome shotgun (WGS) entry which is preliminary data.</text>
</comment>